<evidence type="ECO:0000256" key="3">
    <source>
        <dbReference type="ARBA" id="ARBA00022795"/>
    </source>
</evidence>
<keyword evidence="3 5" id="KW-1005">Bacterial flagellum biogenesis</keyword>
<comment type="function">
    <text evidence="4 5">Required for flagellar hook formation. May act as a scaffolding protein.</text>
</comment>
<feature type="domain" description="FlgD/Vpr Ig-like" evidence="6">
    <location>
        <begin position="107"/>
        <end position="172"/>
    </location>
</feature>
<dbReference type="InterPro" id="IPR005648">
    <property type="entry name" value="FlgD"/>
</dbReference>
<keyword evidence="8" id="KW-1185">Reference proteome</keyword>
<evidence type="ECO:0000256" key="2">
    <source>
        <dbReference type="ARBA" id="ARBA00016013"/>
    </source>
</evidence>
<dbReference type="RefSeq" id="WP_188482710.1">
    <property type="nucleotide sequence ID" value="NZ_BMFC01000007.1"/>
</dbReference>
<dbReference type="EMBL" id="BMFC01000007">
    <property type="protein sequence ID" value="GGC10031.1"/>
    <property type="molecule type" value="Genomic_DNA"/>
</dbReference>
<organism evidence="7 8">
    <name type="scientific">Marivita lacus</name>
    <dbReference type="NCBI Taxonomy" id="1323742"/>
    <lineage>
        <taxon>Bacteria</taxon>
        <taxon>Pseudomonadati</taxon>
        <taxon>Pseudomonadota</taxon>
        <taxon>Alphaproteobacteria</taxon>
        <taxon>Rhodobacterales</taxon>
        <taxon>Roseobacteraceae</taxon>
        <taxon>Marivita</taxon>
    </lineage>
</organism>
<evidence type="ECO:0000256" key="4">
    <source>
        <dbReference type="ARBA" id="ARBA00024746"/>
    </source>
</evidence>
<reference evidence="8" key="1">
    <citation type="journal article" date="2019" name="Int. J. Syst. Evol. Microbiol.">
        <title>The Global Catalogue of Microorganisms (GCM) 10K type strain sequencing project: providing services to taxonomists for standard genome sequencing and annotation.</title>
        <authorList>
            <consortium name="The Broad Institute Genomics Platform"/>
            <consortium name="The Broad Institute Genome Sequencing Center for Infectious Disease"/>
            <person name="Wu L."/>
            <person name="Ma J."/>
        </authorList>
    </citation>
    <scope>NUCLEOTIDE SEQUENCE [LARGE SCALE GENOMIC DNA]</scope>
    <source>
        <strain evidence="8">CGMCC 1.12478</strain>
    </source>
</reference>
<comment type="caution">
    <text evidence="7">The sequence shown here is derived from an EMBL/GenBank/DDBJ whole genome shotgun (WGS) entry which is preliminary data.</text>
</comment>
<dbReference type="Gene3D" id="2.60.40.4070">
    <property type="match status" value="1"/>
</dbReference>
<accession>A0ABQ1KWG9</accession>
<name>A0ABQ1KWG9_9RHOB</name>
<sequence>MNLTPIATAPATPSMDTPPTMSNDYESFLSLLVAQVSHQDPLKPIDGTEFVSQLATLTGVEQSVKLNDQMQSLRTQLALSAALSESSLIGRTVTVPSEEIELGPDGADFSYELQGTATSVTAIIRDAAGVPVREIAGLPATDRGLVNVAWDGADANGVPLPPGRYQVALATADATGGYNTYASFEVISLSFENGEQRLDLSGGGSAMSTQIVRIE</sequence>
<proteinExistence type="inferred from homology"/>
<dbReference type="Pfam" id="PF03963">
    <property type="entry name" value="FlgD"/>
    <property type="match status" value="1"/>
</dbReference>
<gene>
    <name evidence="7" type="primary">flgD</name>
    <name evidence="7" type="ORF">GCM10011363_28350</name>
</gene>
<dbReference type="Gene3D" id="2.30.30.910">
    <property type="match status" value="1"/>
</dbReference>
<dbReference type="InterPro" id="IPR025965">
    <property type="entry name" value="FlgD/Vpr_Ig-like"/>
</dbReference>
<protein>
    <recommendedName>
        <fullName evidence="2 5">Basal-body rod modification protein FlgD</fullName>
    </recommendedName>
</protein>
<comment type="similarity">
    <text evidence="1 5">Belongs to the FlgD family.</text>
</comment>
<evidence type="ECO:0000256" key="5">
    <source>
        <dbReference type="RuleBase" id="RU362076"/>
    </source>
</evidence>
<evidence type="ECO:0000313" key="8">
    <source>
        <dbReference type="Proteomes" id="UP000645462"/>
    </source>
</evidence>
<evidence type="ECO:0000259" key="6">
    <source>
        <dbReference type="Pfam" id="PF13860"/>
    </source>
</evidence>
<evidence type="ECO:0000256" key="1">
    <source>
        <dbReference type="ARBA" id="ARBA00010577"/>
    </source>
</evidence>
<dbReference type="Proteomes" id="UP000645462">
    <property type="component" value="Unassembled WGS sequence"/>
</dbReference>
<evidence type="ECO:0000313" key="7">
    <source>
        <dbReference type="EMBL" id="GGC10031.1"/>
    </source>
</evidence>
<dbReference type="Pfam" id="PF13860">
    <property type="entry name" value="FlgD_ig"/>
    <property type="match status" value="1"/>
</dbReference>